<dbReference type="OrthoDB" id="462337at2"/>
<dbReference type="STRING" id="472175.EL18_02712"/>
<organism evidence="1 2">
    <name type="scientific">Nitratireductor basaltis</name>
    <dbReference type="NCBI Taxonomy" id="472175"/>
    <lineage>
        <taxon>Bacteria</taxon>
        <taxon>Pseudomonadati</taxon>
        <taxon>Pseudomonadota</taxon>
        <taxon>Alphaproteobacteria</taxon>
        <taxon>Hyphomicrobiales</taxon>
        <taxon>Phyllobacteriaceae</taxon>
        <taxon>Nitratireductor</taxon>
    </lineage>
</organism>
<comment type="caution">
    <text evidence="1">The sequence shown here is derived from an EMBL/GenBank/DDBJ whole genome shotgun (WGS) entry which is preliminary data.</text>
</comment>
<sequence length="179" mass="19861">MRHGYTPERITAMSTEDIRTLQNNARRLGADDVVAMCQEELQKRAPAKAKRVVGVNKGYVAGYHFVCAKDHGVTFESDGRFRSRSWVVAEENVANSLRNGAYIALHESRSLPSYRQGKIVGYEVVDRGLMGKDNTGIEFIVEADDLNREWVGDGTGEKGYLWSGALGSNEETEDKATSE</sequence>
<dbReference type="eggNOG" id="ENOG502ZKC9">
    <property type="taxonomic scope" value="Bacteria"/>
</dbReference>
<proteinExistence type="predicted"/>
<name>A0A084U675_9HYPH</name>
<reference evidence="1 2" key="1">
    <citation type="submission" date="2014-05" db="EMBL/GenBank/DDBJ databases">
        <title>Draft Genome Sequence of Nitratireductor basaltis Strain UMTGB225, A Marine Bacterium Isolated from Green Barrel Tunicate.</title>
        <authorList>
            <person name="Gan H.Y."/>
        </authorList>
    </citation>
    <scope>NUCLEOTIDE SEQUENCE [LARGE SCALE GENOMIC DNA]</scope>
    <source>
        <strain evidence="1 2">UMTGB225</strain>
    </source>
</reference>
<protein>
    <submittedName>
        <fullName evidence="1">Uncharacterized protein</fullName>
    </submittedName>
</protein>
<evidence type="ECO:0000313" key="1">
    <source>
        <dbReference type="EMBL" id="KFB08461.1"/>
    </source>
</evidence>
<dbReference type="EMBL" id="JMQM01000002">
    <property type="protein sequence ID" value="KFB08461.1"/>
    <property type="molecule type" value="Genomic_DNA"/>
</dbReference>
<evidence type="ECO:0000313" key="2">
    <source>
        <dbReference type="Proteomes" id="UP000053675"/>
    </source>
</evidence>
<dbReference type="AlphaFoldDB" id="A0A084U675"/>
<keyword evidence="2" id="KW-1185">Reference proteome</keyword>
<accession>A0A084U675</accession>
<gene>
    <name evidence="1" type="ORF">EL18_02712</name>
</gene>
<dbReference type="RefSeq" id="WP_051914273.1">
    <property type="nucleotide sequence ID" value="NZ_JMQM01000002.1"/>
</dbReference>
<dbReference type="Proteomes" id="UP000053675">
    <property type="component" value="Unassembled WGS sequence"/>
</dbReference>
<dbReference type="PATRIC" id="fig|472175.3.peg.2704"/>